<evidence type="ECO:0000256" key="13">
    <source>
        <dbReference type="SAM" id="SignalP"/>
    </source>
</evidence>
<evidence type="ECO:0000256" key="4">
    <source>
        <dbReference type="ARBA" id="ARBA00022614"/>
    </source>
</evidence>
<keyword evidence="8 12" id="KW-1133">Transmembrane helix</keyword>
<dbReference type="GO" id="GO:0005886">
    <property type="term" value="C:plasma membrane"/>
    <property type="evidence" value="ECO:0007669"/>
    <property type="project" value="UniProtKB-SubCell"/>
</dbReference>
<dbReference type="FunFam" id="3.80.10.10:FF:000383">
    <property type="entry name" value="Leucine-rich repeat receptor protein kinase EMS1"/>
    <property type="match status" value="1"/>
</dbReference>
<evidence type="ECO:0000259" key="14">
    <source>
        <dbReference type="Pfam" id="PF08263"/>
    </source>
</evidence>
<sequence>MKPNMICVLVFAFLLFELLAIATISISFCNGSSYHVGCLESEREALLRFKQDLQDPSYRLASWIGNRDCCAWAGIFCDNVTGHIVELNLRNPFTYYVQPDQYEANPRSMLVGKVNPSLLDLKHLSYLDLSFNDFQGVPIPRFIGSMGNLKYLNLSGSRFVGMIPHQLGNLSSLQYLVLSRNFLHLVNFGWLSGLSFLEHLDFSYVNLSKASDWLLVTHMLPSLVELDLSNCQLHIFPPLPVANFSTLTTLDLSHNQFDNSFVPSWVFGLSHLLFLNLGYNNFHGPIPEGLQSLTSLKHLDLSFNHFNSSIPNLLCRLTHLEHLSLSHNSLEGRIPRSMARLCNLKRLYLSGAKLNQEISEILDIFSGCVPNGLESLVLPNSSIFGHLTDQIGLFKNLDSLDLSNNSIVGLVPQSFGRLSSLRVLQLYRNKLHGTLSEIHFVNLTKLSVFLVGENTLTLKVRRDWIPPFQLIELGLRSCNVGSRFPLWLYSQKDLQFLDLFNSGISGTFPNRLLKSASQLYLLDLGHNQIHGELTNLTKASQLSFLRLMANNLSGPLPLISSNLIGLDLSGNSFSGSIFHFLCYTINAGMKLQFLFLDRNILQGNLPDCWMSYQNLMMLDLSNNKFIGNLPTSFGSLSSLVSLHLRKNRLSGTMPISLKNCTSLMTLDVGENEFFGNIPSWFGEMFSIMVFLILRSNYFHGLLPTKLCDLAFLQILDLADNNLSGTLPNCIHNLTAMATVNPFTGNAIKYSIPLNSTYALGSVTEQALVVMKGVAADYSEILNLVRIIDVSKNFFSGTLPIGLTNLKALQSLNLSYNIFTGRIPETIGAMRSLESIDFSVNKFTGEIPQSMSSLTFLNHLNLSNNYLTGKIPSSTQLQSFNASCFLGNNLCGAPLPKNCTDENVSIPEDVNGEEDEDEDENDVDYWLYVSVALGFVVGFWCFIGPLLVNRRWRYKYCNFLDGVGDRIVSFVRKCT</sequence>
<evidence type="ECO:0000256" key="9">
    <source>
        <dbReference type="ARBA" id="ARBA00023136"/>
    </source>
</evidence>
<protein>
    <submittedName>
        <fullName evidence="16">Uncharacterized protein</fullName>
    </submittedName>
</protein>
<feature type="transmembrane region" description="Helical" evidence="12">
    <location>
        <begin position="924"/>
        <end position="947"/>
    </location>
</feature>
<keyword evidence="6 13" id="KW-0732">Signal</keyword>
<dbReference type="PANTHER" id="PTHR48063">
    <property type="entry name" value="LRR RECEPTOR-LIKE KINASE"/>
    <property type="match status" value="1"/>
</dbReference>
<keyword evidence="9 12" id="KW-0472">Membrane</keyword>
<evidence type="ECO:0000256" key="10">
    <source>
        <dbReference type="ARBA" id="ARBA00023170"/>
    </source>
</evidence>
<dbReference type="EMBL" id="KK785548">
    <property type="protein sequence ID" value="KDO41879.1"/>
    <property type="molecule type" value="Genomic_DNA"/>
</dbReference>
<comment type="subcellular location">
    <subcellularLocation>
        <location evidence="1">Cell membrane</location>
        <topology evidence="1">Single-pass type I membrane protein</topology>
    </subcellularLocation>
</comment>
<keyword evidence="4" id="KW-0433">Leucine-rich repeat</keyword>
<dbReference type="PANTHER" id="PTHR48063:SF98">
    <property type="entry name" value="LRR RECEPTOR-LIKE SERINE_THREONINE-PROTEIN KINASE FLS2"/>
    <property type="match status" value="1"/>
</dbReference>
<evidence type="ECO:0000259" key="15">
    <source>
        <dbReference type="Pfam" id="PF23598"/>
    </source>
</evidence>
<dbReference type="InterPro" id="IPR032675">
    <property type="entry name" value="LRR_dom_sf"/>
</dbReference>
<dbReference type="Pfam" id="PF23598">
    <property type="entry name" value="LRR_14"/>
    <property type="match status" value="1"/>
</dbReference>
<dbReference type="SUPFAM" id="SSF52058">
    <property type="entry name" value="L domain-like"/>
    <property type="match status" value="1"/>
</dbReference>
<feature type="signal peptide" evidence="13">
    <location>
        <begin position="1"/>
        <end position="22"/>
    </location>
</feature>
<dbReference type="Pfam" id="PF13855">
    <property type="entry name" value="LRR_8"/>
    <property type="match status" value="1"/>
</dbReference>
<organism evidence="16 17">
    <name type="scientific">Citrus sinensis</name>
    <name type="common">Sweet orange</name>
    <name type="synonym">Citrus aurantium var. sinensis</name>
    <dbReference type="NCBI Taxonomy" id="2711"/>
    <lineage>
        <taxon>Eukaryota</taxon>
        <taxon>Viridiplantae</taxon>
        <taxon>Streptophyta</taxon>
        <taxon>Embryophyta</taxon>
        <taxon>Tracheophyta</taxon>
        <taxon>Spermatophyta</taxon>
        <taxon>Magnoliopsida</taxon>
        <taxon>eudicotyledons</taxon>
        <taxon>Gunneridae</taxon>
        <taxon>Pentapetalae</taxon>
        <taxon>rosids</taxon>
        <taxon>malvids</taxon>
        <taxon>Sapindales</taxon>
        <taxon>Rutaceae</taxon>
        <taxon>Aurantioideae</taxon>
        <taxon>Citrus</taxon>
    </lineage>
</organism>
<keyword evidence="17" id="KW-1185">Reference proteome</keyword>
<dbReference type="AlphaFoldDB" id="A0A067DFX4"/>
<dbReference type="Pfam" id="PF00560">
    <property type="entry name" value="LRR_1"/>
    <property type="match status" value="7"/>
</dbReference>
<evidence type="ECO:0000256" key="3">
    <source>
        <dbReference type="ARBA" id="ARBA00022475"/>
    </source>
</evidence>
<dbReference type="SMR" id="A0A067DFX4"/>
<evidence type="ECO:0000256" key="1">
    <source>
        <dbReference type="ARBA" id="ARBA00004251"/>
    </source>
</evidence>
<comment type="similarity">
    <text evidence="2">Belongs to the RLP family.</text>
</comment>
<evidence type="ECO:0000256" key="12">
    <source>
        <dbReference type="SAM" id="Phobius"/>
    </source>
</evidence>
<dbReference type="SUPFAM" id="SSF52047">
    <property type="entry name" value="RNI-like"/>
    <property type="match status" value="2"/>
</dbReference>
<dbReference type="InterPro" id="IPR013210">
    <property type="entry name" value="LRR_N_plant-typ"/>
</dbReference>
<dbReference type="Gene3D" id="3.80.10.10">
    <property type="entry name" value="Ribonuclease Inhibitor"/>
    <property type="match status" value="4"/>
</dbReference>
<proteinExistence type="inferred from homology"/>
<feature type="domain" description="Leucine-rich repeat-containing N-terminal plant-type" evidence="14">
    <location>
        <begin position="40"/>
        <end position="78"/>
    </location>
</feature>
<feature type="domain" description="Disease resistance R13L4/SHOC-2-like LRR" evidence="15">
    <location>
        <begin position="226"/>
        <end position="449"/>
    </location>
</feature>
<evidence type="ECO:0000256" key="7">
    <source>
        <dbReference type="ARBA" id="ARBA00022737"/>
    </source>
</evidence>
<evidence type="ECO:0000256" key="5">
    <source>
        <dbReference type="ARBA" id="ARBA00022692"/>
    </source>
</evidence>
<gene>
    <name evidence="16" type="ORF">CISIN_1g002055mg</name>
</gene>
<dbReference type="InterPro" id="IPR003591">
    <property type="entry name" value="Leu-rich_rpt_typical-subtyp"/>
</dbReference>
<dbReference type="InterPro" id="IPR055414">
    <property type="entry name" value="LRR_R13L4/SHOC2-like"/>
</dbReference>
<evidence type="ECO:0000313" key="16">
    <source>
        <dbReference type="EMBL" id="KDO41879.1"/>
    </source>
</evidence>
<name>A0A067DFX4_CITSI</name>
<dbReference type="FunFam" id="3.80.10.10:FF:000413">
    <property type="entry name" value="Inactive leucine-rich repeat receptor-like protein kinase"/>
    <property type="match status" value="1"/>
</dbReference>
<dbReference type="InterPro" id="IPR046956">
    <property type="entry name" value="RLP23-like"/>
</dbReference>
<keyword evidence="3" id="KW-1003">Cell membrane</keyword>
<dbReference type="Proteomes" id="UP000027120">
    <property type="component" value="Unassembled WGS sequence"/>
</dbReference>
<evidence type="ECO:0000256" key="8">
    <source>
        <dbReference type="ARBA" id="ARBA00022989"/>
    </source>
</evidence>
<keyword evidence="5 12" id="KW-0812">Transmembrane</keyword>
<keyword evidence="11" id="KW-0325">Glycoprotein</keyword>
<reference evidence="16 17" key="1">
    <citation type="submission" date="2014-04" db="EMBL/GenBank/DDBJ databases">
        <authorList>
            <consortium name="International Citrus Genome Consortium"/>
            <person name="Gmitter F."/>
            <person name="Chen C."/>
            <person name="Farmerie W."/>
            <person name="Harkins T."/>
            <person name="Desany B."/>
            <person name="Mohiuddin M."/>
            <person name="Kodira C."/>
            <person name="Borodovsky M."/>
            <person name="Lomsadze A."/>
            <person name="Burns P."/>
            <person name="Jenkins J."/>
            <person name="Prochnik S."/>
            <person name="Shu S."/>
            <person name="Chapman J."/>
            <person name="Pitluck S."/>
            <person name="Schmutz J."/>
            <person name="Rokhsar D."/>
        </authorList>
    </citation>
    <scope>NUCLEOTIDE SEQUENCE</scope>
</reference>
<evidence type="ECO:0000256" key="2">
    <source>
        <dbReference type="ARBA" id="ARBA00009592"/>
    </source>
</evidence>
<dbReference type="FunFam" id="3.80.10.10:FF:000095">
    <property type="entry name" value="LRR receptor-like serine/threonine-protein kinase GSO1"/>
    <property type="match status" value="1"/>
</dbReference>
<dbReference type="InterPro" id="IPR001611">
    <property type="entry name" value="Leu-rich_rpt"/>
</dbReference>
<evidence type="ECO:0000256" key="6">
    <source>
        <dbReference type="ARBA" id="ARBA00022729"/>
    </source>
</evidence>
<evidence type="ECO:0000256" key="11">
    <source>
        <dbReference type="ARBA" id="ARBA00023180"/>
    </source>
</evidence>
<evidence type="ECO:0000313" key="17">
    <source>
        <dbReference type="Proteomes" id="UP000027120"/>
    </source>
</evidence>
<accession>A0A067DFX4</accession>
<keyword evidence="10" id="KW-0675">Receptor</keyword>
<dbReference type="PROSITE" id="PS51450">
    <property type="entry name" value="LRR"/>
    <property type="match status" value="2"/>
</dbReference>
<dbReference type="Pfam" id="PF08263">
    <property type="entry name" value="LRRNT_2"/>
    <property type="match status" value="1"/>
</dbReference>
<dbReference type="SMART" id="SM00369">
    <property type="entry name" value="LRR_TYP"/>
    <property type="match status" value="12"/>
</dbReference>
<feature type="chain" id="PRO_5001639502" evidence="13">
    <location>
        <begin position="23"/>
        <end position="974"/>
    </location>
</feature>
<keyword evidence="7" id="KW-0677">Repeat</keyword>